<evidence type="ECO:0000313" key="1">
    <source>
        <dbReference type="EMBL" id="GLO35522.1"/>
    </source>
</evidence>
<accession>A0AA37VSQ0</accession>
<comment type="caution">
    <text evidence="1">The sequence shown here is derived from an EMBL/GenBank/DDBJ whole genome shotgun (WGS) entry which is preliminary data.</text>
</comment>
<proteinExistence type="predicted"/>
<evidence type="ECO:0000313" key="2">
    <source>
        <dbReference type="Proteomes" id="UP001161257"/>
    </source>
</evidence>
<dbReference type="EMBL" id="BSKJ01000004">
    <property type="protein sequence ID" value="GLO35522.1"/>
    <property type="molecule type" value="Genomic_DNA"/>
</dbReference>
<dbReference type="AlphaFoldDB" id="A0AA37VSQ0"/>
<sequence>MKHCTSRHILMIQVLKNDVASEARQIVVGKAGCVCPRLDHPAGAGSVEKWDELQKGRFTDAIGTCQAGIGINKHFGLVAGTKRVNQNDAEQT</sequence>
<dbReference type="Proteomes" id="UP001161257">
    <property type="component" value="Unassembled WGS sequence"/>
</dbReference>
<reference evidence="1" key="1">
    <citation type="submission" date="2023-01" db="EMBL/GenBank/DDBJ databases">
        <title>Whole-genome sequence of Pseudomonas putida NBRC 14671.</title>
        <authorList>
            <person name="Morohoshi T."/>
            <person name="Someya N."/>
        </authorList>
    </citation>
    <scope>NUCLEOTIDE SEQUENCE</scope>
    <source>
        <strain evidence="1">NBRC 14671</strain>
    </source>
</reference>
<name>A0AA37VSQ0_PSEPU</name>
<protein>
    <submittedName>
        <fullName evidence="1">Uncharacterized protein</fullName>
    </submittedName>
</protein>
<organism evidence="1 2">
    <name type="scientific">Pseudomonas putida</name>
    <name type="common">Arthrobacter siderocapsulatus</name>
    <dbReference type="NCBI Taxonomy" id="303"/>
    <lineage>
        <taxon>Bacteria</taxon>
        <taxon>Pseudomonadati</taxon>
        <taxon>Pseudomonadota</taxon>
        <taxon>Gammaproteobacteria</taxon>
        <taxon>Pseudomonadales</taxon>
        <taxon>Pseudomonadaceae</taxon>
        <taxon>Pseudomonas</taxon>
    </lineage>
</organism>
<gene>
    <name evidence="1" type="ORF">PPUN14671_23550</name>
</gene>